<feature type="binding site" evidence="6">
    <location>
        <position position="57"/>
    </location>
    <ligand>
        <name>S-adenosyl-L-methionine</name>
        <dbReference type="ChEBI" id="CHEBI:59789"/>
    </ligand>
</feature>
<keyword evidence="2 6" id="KW-0698">rRNA processing</keyword>
<keyword evidence="4 6" id="KW-0808">Transferase</keyword>
<feature type="binding site" evidence="6">
    <location>
        <position position="110"/>
    </location>
    <ligand>
        <name>S-adenosyl-L-methionine</name>
        <dbReference type="ChEBI" id="CHEBI:59789"/>
    </ligand>
</feature>
<dbReference type="GO" id="GO:0071424">
    <property type="term" value="F:rRNA (cytosine-N4-)-methyltransferase activity"/>
    <property type="evidence" value="ECO:0007669"/>
    <property type="project" value="UniProtKB-UniRule"/>
</dbReference>
<comment type="catalytic activity">
    <reaction evidence="6">
        <text>cytidine(1402) in 16S rRNA + S-adenosyl-L-methionine = N(4)-methylcytidine(1402) in 16S rRNA + S-adenosyl-L-homocysteine + H(+)</text>
        <dbReference type="Rhea" id="RHEA:42928"/>
        <dbReference type="Rhea" id="RHEA-COMP:10286"/>
        <dbReference type="Rhea" id="RHEA-COMP:10287"/>
        <dbReference type="ChEBI" id="CHEBI:15378"/>
        <dbReference type="ChEBI" id="CHEBI:57856"/>
        <dbReference type="ChEBI" id="CHEBI:59789"/>
        <dbReference type="ChEBI" id="CHEBI:74506"/>
        <dbReference type="ChEBI" id="CHEBI:82748"/>
        <dbReference type="EC" id="2.1.1.199"/>
    </reaction>
</comment>
<dbReference type="Proteomes" id="UP000230922">
    <property type="component" value="Unassembled WGS sequence"/>
</dbReference>
<evidence type="ECO:0000313" key="7">
    <source>
        <dbReference type="EMBL" id="PIR96531.1"/>
    </source>
</evidence>
<dbReference type="GO" id="GO:0070475">
    <property type="term" value="P:rRNA base methylation"/>
    <property type="evidence" value="ECO:0007669"/>
    <property type="project" value="UniProtKB-UniRule"/>
</dbReference>
<dbReference type="PANTHER" id="PTHR11265">
    <property type="entry name" value="S-ADENOSYL-METHYLTRANSFERASE MRAW"/>
    <property type="match status" value="1"/>
</dbReference>
<evidence type="ECO:0000256" key="5">
    <source>
        <dbReference type="ARBA" id="ARBA00022691"/>
    </source>
</evidence>
<dbReference type="CDD" id="cd02440">
    <property type="entry name" value="AdoMet_MTases"/>
    <property type="match status" value="1"/>
</dbReference>
<comment type="subcellular location">
    <subcellularLocation>
        <location evidence="6">Cytoplasm</location>
    </subcellularLocation>
</comment>
<comment type="similarity">
    <text evidence="1 6">Belongs to the methyltransferase superfamily. RsmH family.</text>
</comment>
<dbReference type="Gene3D" id="1.10.150.170">
    <property type="entry name" value="Putative methyltransferase TM0872, insert domain"/>
    <property type="match status" value="1"/>
</dbReference>
<feature type="binding site" evidence="6">
    <location>
        <begin position="37"/>
        <end position="39"/>
    </location>
    <ligand>
        <name>S-adenosyl-L-methionine</name>
        <dbReference type="ChEBI" id="CHEBI:59789"/>
    </ligand>
</feature>
<dbReference type="InterPro" id="IPR002903">
    <property type="entry name" value="RsmH"/>
</dbReference>
<comment type="caution">
    <text evidence="7">The sequence shown here is derived from an EMBL/GenBank/DDBJ whole genome shotgun (WGS) entry which is preliminary data.</text>
</comment>
<accession>A0A2H0VBT3</accession>
<gene>
    <name evidence="6" type="primary">rsmH</name>
    <name evidence="7" type="ORF">COT92_00685</name>
</gene>
<keyword evidence="3 6" id="KW-0489">Methyltransferase</keyword>
<dbReference type="EMBL" id="PFAK01000009">
    <property type="protein sequence ID" value="PIR96531.1"/>
    <property type="molecule type" value="Genomic_DNA"/>
</dbReference>
<dbReference type="InterPro" id="IPR029063">
    <property type="entry name" value="SAM-dependent_MTases_sf"/>
</dbReference>
<feature type="binding site" evidence="6">
    <location>
        <position position="82"/>
    </location>
    <ligand>
        <name>S-adenosyl-L-methionine</name>
        <dbReference type="ChEBI" id="CHEBI:59789"/>
    </ligand>
</feature>
<feature type="binding site" evidence="6">
    <location>
        <position position="103"/>
    </location>
    <ligand>
        <name>S-adenosyl-L-methionine</name>
        <dbReference type="ChEBI" id="CHEBI:59789"/>
    </ligand>
</feature>
<dbReference type="InterPro" id="IPR023397">
    <property type="entry name" value="SAM-dep_MeTrfase_MraW_recog"/>
</dbReference>
<dbReference type="PIRSF" id="PIRSF004486">
    <property type="entry name" value="MraW"/>
    <property type="match status" value="1"/>
</dbReference>
<evidence type="ECO:0000256" key="1">
    <source>
        <dbReference type="ARBA" id="ARBA00010396"/>
    </source>
</evidence>
<keyword evidence="6" id="KW-0963">Cytoplasm</keyword>
<evidence type="ECO:0000256" key="3">
    <source>
        <dbReference type="ARBA" id="ARBA00022603"/>
    </source>
</evidence>
<dbReference type="Gene3D" id="3.40.50.150">
    <property type="entry name" value="Vaccinia Virus protein VP39"/>
    <property type="match status" value="1"/>
</dbReference>
<organism evidence="7 8">
    <name type="scientific">Candidatus Doudnabacteria bacterium CG10_big_fil_rev_8_21_14_0_10_42_18</name>
    <dbReference type="NCBI Taxonomy" id="1974552"/>
    <lineage>
        <taxon>Bacteria</taxon>
        <taxon>Candidatus Doudnaibacteriota</taxon>
    </lineage>
</organism>
<protein>
    <recommendedName>
        <fullName evidence="6">Ribosomal RNA small subunit methyltransferase H</fullName>
        <ecNumber evidence="6">2.1.1.199</ecNumber>
    </recommendedName>
    <alternativeName>
        <fullName evidence="6">16S rRNA m(4)C1402 methyltransferase</fullName>
    </alternativeName>
    <alternativeName>
        <fullName evidence="6">rRNA (cytosine-N(4)-)-methyltransferase RsmH</fullName>
    </alternativeName>
</protein>
<evidence type="ECO:0000313" key="8">
    <source>
        <dbReference type="Proteomes" id="UP000230922"/>
    </source>
</evidence>
<dbReference type="HAMAP" id="MF_01007">
    <property type="entry name" value="16SrRNA_methyltr_H"/>
    <property type="match status" value="1"/>
</dbReference>
<dbReference type="PANTHER" id="PTHR11265:SF0">
    <property type="entry name" value="12S RRNA N4-METHYLCYTIDINE METHYLTRANSFERASE"/>
    <property type="match status" value="1"/>
</dbReference>
<evidence type="ECO:0000256" key="6">
    <source>
        <dbReference type="HAMAP-Rule" id="MF_01007"/>
    </source>
</evidence>
<reference evidence="8" key="1">
    <citation type="submission" date="2017-09" db="EMBL/GenBank/DDBJ databases">
        <title>Depth-based differentiation of microbial function through sediment-hosted aquifers and enrichment of novel symbionts in the deep terrestrial subsurface.</title>
        <authorList>
            <person name="Probst A.J."/>
            <person name="Ladd B."/>
            <person name="Jarett J.K."/>
            <person name="Geller-Mcgrath D.E."/>
            <person name="Sieber C.M.K."/>
            <person name="Emerson J.B."/>
            <person name="Anantharaman K."/>
            <person name="Thomas B.C."/>
            <person name="Malmstrom R."/>
            <person name="Stieglmeier M."/>
            <person name="Klingl A."/>
            <person name="Woyke T."/>
            <person name="Ryan C.M."/>
            <person name="Banfield J.F."/>
        </authorList>
    </citation>
    <scope>NUCLEOTIDE SEQUENCE [LARGE SCALE GENOMIC DNA]</scope>
</reference>
<dbReference type="NCBIfam" id="TIGR00006">
    <property type="entry name" value="16S rRNA (cytosine(1402)-N(4))-methyltransferase RsmH"/>
    <property type="match status" value="1"/>
</dbReference>
<evidence type="ECO:0000256" key="4">
    <source>
        <dbReference type="ARBA" id="ARBA00022679"/>
    </source>
</evidence>
<dbReference type="SUPFAM" id="SSF53335">
    <property type="entry name" value="S-adenosyl-L-methionine-dependent methyltransferases"/>
    <property type="match status" value="1"/>
</dbReference>
<dbReference type="Pfam" id="PF01795">
    <property type="entry name" value="Methyltransf_5"/>
    <property type="match status" value="1"/>
</dbReference>
<dbReference type="AlphaFoldDB" id="A0A2H0VBT3"/>
<name>A0A2H0VBT3_9BACT</name>
<evidence type="ECO:0000256" key="2">
    <source>
        <dbReference type="ARBA" id="ARBA00022552"/>
    </source>
</evidence>
<proteinExistence type="inferred from homology"/>
<comment type="function">
    <text evidence="6">Specifically methylates the N4 position of cytidine in position 1402 (C1402) of 16S rRNA.</text>
</comment>
<dbReference type="GO" id="GO:0005737">
    <property type="term" value="C:cytoplasm"/>
    <property type="evidence" value="ECO:0007669"/>
    <property type="project" value="UniProtKB-SubCell"/>
</dbReference>
<keyword evidence="5 6" id="KW-0949">S-adenosyl-L-methionine</keyword>
<dbReference type="SUPFAM" id="SSF81799">
    <property type="entry name" value="Putative methyltransferase TM0872, insert domain"/>
    <property type="match status" value="1"/>
</dbReference>
<sequence>MLNGKRYFHQPVLLPEVLDSLAPKPGENFVDATLGAGGYSRAILSKISEAGKVVSIDLDEAAIENARTGKKDKNWIIHHGNFKEIDKIVSKHNLKKVDGIVADIGFSSFQLDQSGRGLSFKKQEPLDMRFNAHGGKEDAKFILNNRDEKQLAKIFRDYGEEKFALRIARKVIKKRQEGLEIKYTNDLYQIIVDSLPKPVKHKADGSARRIFQALRIEVNHELENLKEFLPKAFGLLASGGRLAVVSFHSLEDRIVKQYFAKLIKGCVCPPEFPICRCGRNPQGKLLNKKPITASDAESKLNPRSKSAKLRAIIKL</sequence>
<dbReference type="EC" id="2.1.1.199" evidence="6"/>